<keyword evidence="3" id="KW-1185">Reference proteome</keyword>
<keyword evidence="1" id="KW-1133">Transmembrane helix</keyword>
<dbReference type="EMBL" id="NMUH01002639">
    <property type="protein sequence ID" value="MQM01217.1"/>
    <property type="molecule type" value="Genomic_DNA"/>
</dbReference>
<sequence length="236" mass="25366">MAVPKKGTRALLARPCRVMLGSEYELLLLGARAASVVAIFARAVVGFVLGLLVCVEVHRLAAVLWWCFPELIVVVLLVAIALPSRLRCIAWLPYVLVWFFRIVGCCPGAHCCDLLVESSSLGLDCCVQSAHLLLVKVEDLDPMCGPVFGQFAVLLASKFLGCASGTTCGSLWFSLILLALLFPLSWEEEACCVPSSSAFRGLLGVVVLSHGIWWHVVHCGDLCGEGPSPCAVLRLS</sequence>
<reference evidence="2" key="1">
    <citation type="submission" date="2017-07" db="EMBL/GenBank/DDBJ databases">
        <title>Taro Niue Genome Assembly and Annotation.</title>
        <authorList>
            <person name="Atibalentja N."/>
            <person name="Keating K."/>
            <person name="Fields C.J."/>
        </authorList>
    </citation>
    <scope>NUCLEOTIDE SEQUENCE</scope>
    <source>
        <strain evidence="2">Niue_2</strain>
        <tissue evidence="2">Leaf</tissue>
    </source>
</reference>
<proteinExistence type="predicted"/>
<name>A0A843W1K3_COLES</name>
<feature type="transmembrane region" description="Helical" evidence="1">
    <location>
        <begin position="63"/>
        <end position="82"/>
    </location>
</feature>
<gene>
    <name evidence="2" type="ORF">Taro_033968</name>
</gene>
<evidence type="ECO:0000256" key="1">
    <source>
        <dbReference type="SAM" id="Phobius"/>
    </source>
</evidence>
<dbReference type="AlphaFoldDB" id="A0A843W1K3"/>
<evidence type="ECO:0008006" key="4">
    <source>
        <dbReference type="Google" id="ProtNLM"/>
    </source>
</evidence>
<protein>
    <recommendedName>
        <fullName evidence="4">Transmembrane protein</fullName>
    </recommendedName>
</protein>
<comment type="caution">
    <text evidence="2">The sequence shown here is derived from an EMBL/GenBank/DDBJ whole genome shotgun (WGS) entry which is preliminary data.</text>
</comment>
<evidence type="ECO:0000313" key="2">
    <source>
        <dbReference type="EMBL" id="MQM01217.1"/>
    </source>
</evidence>
<organism evidence="2 3">
    <name type="scientific">Colocasia esculenta</name>
    <name type="common">Wild taro</name>
    <name type="synonym">Arum esculentum</name>
    <dbReference type="NCBI Taxonomy" id="4460"/>
    <lineage>
        <taxon>Eukaryota</taxon>
        <taxon>Viridiplantae</taxon>
        <taxon>Streptophyta</taxon>
        <taxon>Embryophyta</taxon>
        <taxon>Tracheophyta</taxon>
        <taxon>Spermatophyta</taxon>
        <taxon>Magnoliopsida</taxon>
        <taxon>Liliopsida</taxon>
        <taxon>Araceae</taxon>
        <taxon>Aroideae</taxon>
        <taxon>Colocasieae</taxon>
        <taxon>Colocasia</taxon>
    </lineage>
</organism>
<dbReference type="Proteomes" id="UP000652761">
    <property type="component" value="Unassembled WGS sequence"/>
</dbReference>
<keyword evidence="1" id="KW-0472">Membrane</keyword>
<evidence type="ECO:0000313" key="3">
    <source>
        <dbReference type="Proteomes" id="UP000652761"/>
    </source>
</evidence>
<keyword evidence="1" id="KW-0812">Transmembrane</keyword>
<accession>A0A843W1K3</accession>
<feature type="transmembrane region" description="Helical" evidence="1">
    <location>
        <begin position="26"/>
        <end position="51"/>
    </location>
</feature>